<evidence type="ECO:0000256" key="1">
    <source>
        <dbReference type="SAM" id="MobiDB-lite"/>
    </source>
</evidence>
<sequence>MPKGKTSNKSKANKGLGDGVVEEPPGAAAWGAWFRPTPPLQSAPLTNHSIDSQTASTEVPETQNPDIGLAETEDAFTHDAVARKHLRGPNKVIPTPTNANDLVFITTLHDEYVRLEFFVFMLKLCN</sequence>
<feature type="region of interest" description="Disordered" evidence="1">
    <location>
        <begin position="1"/>
        <end position="67"/>
    </location>
</feature>
<dbReference type="RefSeq" id="XP_039129755.1">
    <property type="nucleotide sequence ID" value="XM_039273821.1"/>
</dbReference>
<organism evidence="2 3">
    <name type="scientific">Dioscorea cayennensis subsp. rotundata</name>
    <name type="common">White Guinea yam</name>
    <name type="synonym">Dioscorea rotundata</name>
    <dbReference type="NCBI Taxonomy" id="55577"/>
    <lineage>
        <taxon>Eukaryota</taxon>
        <taxon>Viridiplantae</taxon>
        <taxon>Streptophyta</taxon>
        <taxon>Embryophyta</taxon>
        <taxon>Tracheophyta</taxon>
        <taxon>Spermatophyta</taxon>
        <taxon>Magnoliopsida</taxon>
        <taxon>Liliopsida</taxon>
        <taxon>Dioscoreales</taxon>
        <taxon>Dioscoreaceae</taxon>
        <taxon>Dioscorea</taxon>
    </lineage>
</organism>
<name>A0AB40BS71_DIOCR</name>
<dbReference type="AlphaFoldDB" id="A0AB40BS71"/>
<dbReference type="GeneID" id="120265847"/>
<accession>A0AB40BS71</accession>
<proteinExistence type="predicted"/>
<reference evidence="3" key="1">
    <citation type="submission" date="2025-08" db="UniProtKB">
        <authorList>
            <consortium name="RefSeq"/>
        </authorList>
    </citation>
    <scope>IDENTIFICATION</scope>
</reference>
<evidence type="ECO:0000313" key="2">
    <source>
        <dbReference type="Proteomes" id="UP001515500"/>
    </source>
</evidence>
<keyword evidence="2" id="KW-1185">Reference proteome</keyword>
<evidence type="ECO:0000313" key="3">
    <source>
        <dbReference type="RefSeq" id="XP_039129755.1"/>
    </source>
</evidence>
<protein>
    <submittedName>
        <fullName evidence="3">Uncharacterized protein LOC120265847</fullName>
    </submittedName>
</protein>
<gene>
    <name evidence="3" type="primary">LOC120265847</name>
</gene>
<feature type="compositionally biased region" description="Basic residues" evidence="1">
    <location>
        <begin position="1"/>
        <end position="12"/>
    </location>
</feature>
<feature type="compositionally biased region" description="Polar residues" evidence="1">
    <location>
        <begin position="43"/>
        <end position="65"/>
    </location>
</feature>
<dbReference type="Proteomes" id="UP001515500">
    <property type="component" value="Chromosome 7"/>
</dbReference>